<feature type="transmembrane region" description="Helical" evidence="1">
    <location>
        <begin position="43"/>
        <end position="61"/>
    </location>
</feature>
<keyword evidence="1" id="KW-0812">Transmembrane</keyword>
<accession>A0A068RYM4</accession>
<reference evidence="2" key="1">
    <citation type="submission" date="2013-08" db="EMBL/GenBank/DDBJ databases">
        <title>Gene expansion shapes genome architecture in the human pathogen Lichtheimia corymbifera: an evolutionary genomics analysis in the ancient terrestrial Mucorales (Mucoromycotina).</title>
        <authorList>
            <person name="Schwartze V.U."/>
            <person name="Winter S."/>
            <person name="Shelest E."/>
            <person name="Marcet-Houben M."/>
            <person name="Horn F."/>
            <person name="Wehner S."/>
            <person name="Hoffmann K."/>
            <person name="Riege K."/>
            <person name="Sammeth M."/>
            <person name="Nowrousian M."/>
            <person name="Valiante V."/>
            <person name="Linde J."/>
            <person name="Jacobsen I.D."/>
            <person name="Marz M."/>
            <person name="Brakhage A.A."/>
            <person name="Gabaldon T."/>
            <person name="Bocker S."/>
            <person name="Voigt K."/>
        </authorList>
    </citation>
    <scope>NUCLEOTIDE SEQUENCE [LARGE SCALE GENOMIC DNA]</scope>
    <source>
        <strain evidence="2">FSU 9682</strain>
    </source>
</reference>
<evidence type="ECO:0000256" key="1">
    <source>
        <dbReference type="SAM" id="Phobius"/>
    </source>
</evidence>
<sequence length="67" mass="7334">MLFSLSLLSFYHLHLPFGLPILLSLGVFVVADDSSTSRCWSSPLAASTALAVVVFLSRRLWRGLCPP</sequence>
<organism evidence="2 3">
    <name type="scientific">Lichtheimia corymbifera JMRC:FSU:9682</name>
    <dbReference type="NCBI Taxonomy" id="1263082"/>
    <lineage>
        <taxon>Eukaryota</taxon>
        <taxon>Fungi</taxon>
        <taxon>Fungi incertae sedis</taxon>
        <taxon>Mucoromycota</taxon>
        <taxon>Mucoromycotina</taxon>
        <taxon>Mucoromycetes</taxon>
        <taxon>Mucorales</taxon>
        <taxon>Lichtheimiaceae</taxon>
        <taxon>Lichtheimia</taxon>
    </lineage>
</organism>
<proteinExistence type="predicted"/>
<dbReference type="AlphaFoldDB" id="A0A068RYM4"/>
<dbReference type="EMBL" id="CBTN010000027">
    <property type="protein sequence ID" value="CDH55089.1"/>
    <property type="molecule type" value="Genomic_DNA"/>
</dbReference>
<gene>
    <name evidence="2" type="ORF">LCOR_06274.1</name>
</gene>
<dbReference type="Proteomes" id="UP000027586">
    <property type="component" value="Unassembled WGS sequence"/>
</dbReference>
<evidence type="ECO:0000313" key="2">
    <source>
        <dbReference type="EMBL" id="CDH55089.1"/>
    </source>
</evidence>
<keyword evidence="1" id="KW-0472">Membrane</keyword>
<dbReference type="VEuPathDB" id="FungiDB:LCOR_06274.1"/>
<feature type="transmembrane region" description="Helical" evidence="1">
    <location>
        <begin position="12"/>
        <end position="31"/>
    </location>
</feature>
<comment type="caution">
    <text evidence="2">The sequence shown here is derived from an EMBL/GenBank/DDBJ whole genome shotgun (WGS) entry which is preliminary data.</text>
</comment>
<name>A0A068RYM4_9FUNG</name>
<keyword evidence="3" id="KW-1185">Reference proteome</keyword>
<keyword evidence="1" id="KW-1133">Transmembrane helix</keyword>
<evidence type="ECO:0000313" key="3">
    <source>
        <dbReference type="Proteomes" id="UP000027586"/>
    </source>
</evidence>
<protein>
    <submittedName>
        <fullName evidence="2">Uncharacterized protein</fullName>
    </submittedName>
</protein>